<protein>
    <recommendedName>
        <fullName evidence="5">Protein-glutamate methylesterase/protein-glutamine glutaminase</fullName>
        <ecNumber evidence="5">3.1.1.61</ecNumber>
        <ecNumber evidence="5">3.5.1.44</ecNumber>
    </recommendedName>
</protein>
<dbReference type="GO" id="GO:0000156">
    <property type="term" value="F:phosphorelay response regulator activity"/>
    <property type="evidence" value="ECO:0007669"/>
    <property type="project" value="InterPro"/>
</dbReference>
<feature type="active site" evidence="5 6">
    <location>
        <position position="291"/>
    </location>
</feature>
<accession>A0A0H3AL93</accession>
<feature type="domain" description="Response regulatory" evidence="8">
    <location>
        <begin position="2"/>
        <end position="118"/>
    </location>
</feature>
<dbReference type="RefSeq" id="WP_000699597.1">
    <property type="nucleotide sequence ID" value="NC_009457.1"/>
</dbReference>
<evidence type="ECO:0000256" key="2">
    <source>
        <dbReference type="ARBA" id="ARBA00022500"/>
    </source>
</evidence>
<dbReference type="NCBIfam" id="NF001965">
    <property type="entry name" value="PRK00742.1"/>
    <property type="match status" value="1"/>
</dbReference>
<dbReference type="CDD" id="cd17541">
    <property type="entry name" value="REC_CheB-like"/>
    <property type="match status" value="1"/>
</dbReference>
<dbReference type="GO" id="GO:0008984">
    <property type="term" value="F:protein-glutamate methylesterase activity"/>
    <property type="evidence" value="ECO:0007669"/>
    <property type="project" value="UniProtKB-UniRule"/>
</dbReference>
<dbReference type="KEGG" id="vco:VC0395_A1013"/>
<dbReference type="PROSITE" id="PS50122">
    <property type="entry name" value="CHEB"/>
    <property type="match status" value="1"/>
</dbReference>
<dbReference type="eggNOG" id="COG2201">
    <property type="taxonomic scope" value="Bacteria"/>
</dbReference>
<dbReference type="AlphaFoldDB" id="A0A0H3AL93"/>
<dbReference type="GO" id="GO:0006935">
    <property type="term" value="P:chemotaxis"/>
    <property type="evidence" value="ECO:0007669"/>
    <property type="project" value="UniProtKB-UniRule"/>
</dbReference>
<dbReference type="InterPro" id="IPR008248">
    <property type="entry name" value="CheB-like"/>
</dbReference>
<proteinExistence type="inferred from homology"/>
<dbReference type="EC" id="3.1.1.61" evidence="5"/>
<evidence type="ECO:0000256" key="5">
    <source>
        <dbReference type="HAMAP-Rule" id="MF_00099"/>
    </source>
</evidence>
<dbReference type="SUPFAM" id="SSF52738">
    <property type="entry name" value="Methylesterase CheB, C-terminal domain"/>
    <property type="match status" value="1"/>
</dbReference>
<dbReference type="EMBL" id="CP000627">
    <property type="protein sequence ID" value="ABQ21513.1"/>
    <property type="molecule type" value="Genomic_DNA"/>
</dbReference>
<dbReference type="Pfam" id="PF00072">
    <property type="entry name" value="Response_reg"/>
    <property type="match status" value="1"/>
</dbReference>
<evidence type="ECO:0000256" key="3">
    <source>
        <dbReference type="ARBA" id="ARBA00022801"/>
    </source>
</evidence>
<dbReference type="FunFam" id="3.40.50.180:FF:000002">
    <property type="entry name" value="Protein-glutamate methylesterase/protein-glutamine glutaminase"/>
    <property type="match status" value="1"/>
</dbReference>
<dbReference type="PANTHER" id="PTHR42872">
    <property type="entry name" value="PROTEIN-GLUTAMATE METHYLESTERASE/PROTEIN-GLUTAMINE GLUTAMINASE"/>
    <property type="match status" value="1"/>
</dbReference>
<comment type="catalytic activity">
    <reaction evidence="4 5">
        <text>[protein]-L-glutamate 5-O-methyl ester + H2O = L-glutamyl-[protein] + methanol + H(+)</text>
        <dbReference type="Rhea" id="RHEA:23236"/>
        <dbReference type="Rhea" id="RHEA-COMP:10208"/>
        <dbReference type="Rhea" id="RHEA-COMP:10311"/>
        <dbReference type="ChEBI" id="CHEBI:15377"/>
        <dbReference type="ChEBI" id="CHEBI:15378"/>
        <dbReference type="ChEBI" id="CHEBI:17790"/>
        <dbReference type="ChEBI" id="CHEBI:29973"/>
        <dbReference type="ChEBI" id="CHEBI:82795"/>
        <dbReference type="EC" id="3.1.1.61"/>
    </reaction>
</comment>
<dbReference type="PROSITE" id="PS50110">
    <property type="entry name" value="RESPONSE_REGULATORY"/>
    <property type="match status" value="1"/>
</dbReference>
<keyword evidence="2 5" id="KW-0145">Chemotaxis</keyword>
<evidence type="ECO:0000256" key="4">
    <source>
        <dbReference type="ARBA" id="ARBA00048267"/>
    </source>
</evidence>
<name>A0A0H3AL93_VIBC3</name>
<evidence type="ECO:0000313" key="10">
    <source>
        <dbReference type="EMBL" id="ABQ21513.1"/>
    </source>
</evidence>
<dbReference type="SUPFAM" id="SSF52172">
    <property type="entry name" value="CheY-like"/>
    <property type="match status" value="1"/>
</dbReference>
<evidence type="ECO:0000259" key="9">
    <source>
        <dbReference type="PROSITE" id="PS50122"/>
    </source>
</evidence>
<dbReference type="Pfam" id="PF01339">
    <property type="entry name" value="CheB_methylest"/>
    <property type="match status" value="1"/>
</dbReference>
<dbReference type="GO" id="GO:0005737">
    <property type="term" value="C:cytoplasm"/>
    <property type="evidence" value="ECO:0007669"/>
    <property type="project" value="UniProtKB-SubCell"/>
</dbReference>
<evidence type="ECO:0000259" key="8">
    <source>
        <dbReference type="PROSITE" id="PS50110"/>
    </source>
</evidence>
<evidence type="ECO:0000256" key="7">
    <source>
        <dbReference type="PROSITE-ProRule" id="PRU00169"/>
    </source>
</evidence>
<dbReference type="InterPro" id="IPR011006">
    <property type="entry name" value="CheY-like_superfamily"/>
</dbReference>
<comment type="subcellular location">
    <subcellularLocation>
        <location evidence="5">Cytoplasm</location>
    </subcellularLocation>
</comment>
<evidence type="ECO:0000256" key="1">
    <source>
        <dbReference type="ARBA" id="ARBA00022490"/>
    </source>
</evidence>
<comment type="function">
    <text evidence="5">Involved in chemotaxis. Part of a chemotaxis signal transduction system that modulates chemotaxis in response to various stimuli. Catalyzes the demethylation of specific methylglutamate residues introduced into the chemoreceptors (methyl-accepting chemotaxis proteins or MCP) by CheR. Also mediates the irreversible deamidation of specific glutamine residues to glutamic acid.</text>
</comment>
<evidence type="ECO:0000256" key="6">
    <source>
        <dbReference type="PROSITE-ProRule" id="PRU00050"/>
    </source>
</evidence>
<organism evidence="10 11">
    <name type="scientific">Vibrio cholerae serotype O1 (strain ATCC 39541 / Classical Ogawa 395 / O395)</name>
    <dbReference type="NCBI Taxonomy" id="345073"/>
    <lineage>
        <taxon>Bacteria</taxon>
        <taxon>Pseudomonadati</taxon>
        <taxon>Pseudomonadota</taxon>
        <taxon>Gammaproteobacteria</taxon>
        <taxon>Vibrionales</taxon>
        <taxon>Vibrionaceae</taxon>
        <taxon>Vibrio</taxon>
    </lineage>
</organism>
<dbReference type="Gene3D" id="3.40.50.2300">
    <property type="match status" value="1"/>
</dbReference>
<sequence>MKILVVDDSALMRTTISDILQNIPNAQIKTARDGMDAIDKVMKWQPDVMTLDINMPNMDGLTCLTQIMVERPLPIVMLSSLTHEGAITTLEALYLGAVDFVAKPGGTICGRLQEVAPLIREKVRAAAKMRVKVHTQLSVSPAEVEHKHKSPVVENNEDHQLAIMGVSTGGPGTVETILRHLPADFSLPIIVNQHMPESFTAAFAQRLNRHLQQPVKEINRALVLEAGTVYVCKGDRDCIVTLRDGKLAAMPTPNDSHFSWHPSVSKLVASAIRTCGEDNLLCVMLTGMGDDGANEMAQVAQGNGIVFAQEPTTCVVPSMPEALLKRVPHIPTGTPEHLAYLMTEVVRQSSRELHYGNH</sequence>
<dbReference type="OrthoDB" id="9793421at2"/>
<feature type="active site" evidence="5 6">
    <location>
        <position position="194"/>
    </location>
</feature>
<dbReference type="HAMAP" id="MF_00099">
    <property type="entry name" value="CheB_chemtxs"/>
    <property type="match status" value="1"/>
</dbReference>
<dbReference type="PIRSF" id="PIRSF000876">
    <property type="entry name" value="RR_chemtxs_CheB"/>
    <property type="match status" value="1"/>
</dbReference>
<dbReference type="InterPro" id="IPR035909">
    <property type="entry name" value="CheB_C"/>
</dbReference>
<comment type="domain">
    <text evidence="5">Contains a C-terminal catalytic domain, and an N-terminal region which modulates catalytic activity.</text>
</comment>
<feature type="domain" description="CheB-type methylesterase" evidence="9">
    <location>
        <begin position="155"/>
        <end position="325"/>
    </location>
</feature>
<dbReference type="PANTHER" id="PTHR42872:SF6">
    <property type="entry name" value="PROTEIN-GLUTAMATE METHYLESTERASE_PROTEIN-GLUTAMINE GLUTAMINASE"/>
    <property type="match status" value="1"/>
</dbReference>
<comment type="catalytic activity">
    <reaction evidence="5">
        <text>L-glutaminyl-[protein] + H2O = L-glutamyl-[protein] + NH4(+)</text>
        <dbReference type="Rhea" id="RHEA:16441"/>
        <dbReference type="Rhea" id="RHEA-COMP:10207"/>
        <dbReference type="Rhea" id="RHEA-COMP:10208"/>
        <dbReference type="ChEBI" id="CHEBI:15377"/>
        <dbReference type="ChEBI" id="CHEBI:28938"/>
        <dbReference type="ChEBI" id="CHEBI:29973"/>
        <dbReference type="ChEBI" id="CHEBI:30011"/>
        <dbReference type="EC" id="3.5.1.44"/>
    </reaction>
</comment>
<dbReference type="Proteomes" id="UP000000249">
    <property type="component" value="Chromosome 1"/>
</dbReference>
<dbReference type="Gene3D" id="3.40.50.180">
    <property type="entry name" value="Methylesterase CheB, C-terminal domain"/>
    <property type="match status" value="1"/>
</dbReference>
<dbReference type="EC" id="3.5.1.44" evidence="5"/>
<feature type="active site" evidence="5 6">
    <location>
        <position position="167"/>
    </location>
</feature>
<keyword evidence="3 5" id="KW-0378">Hydrolase</keyword>
<dbReference type="GO" id="GO:0050568">
    <property type="term" value="F:protein-glutamine glutaminase activity"/>
    <property type="evidence" value="ECO:0007669"/>
    <property type="project" value="UniProtKB-UniRule"/>
</dbReference>
<keyword evidence="5 7" id="KW-0597">Phosphoprotein</keyword>
<dbReference type="InterPro" id="IPR001789">
    <property type="entry name" value="Sig_transdc_resp-reg_receiver"/>
</dbReference>
<dbReference type="KEGG" id="vcr:VC395_1520"/>
<evidence type="ECO:0000313" key="11">
    <source>
        <dbReference type="Proteomes" id="UP000000249"/>
    </source>
</evidence>
<dbReference type="SMART" id="SM00448">
    <property type="entry name" value="REC"/>
    <property type="match status" value="1"/>
</dbReference>
<keyword evidence="1 5" id="KW-0963">Cytoplasm</keyword>
<gene>
    <name evidence="10" type="primary">cheB-1</name>
    <name evidence="5" type="synonym">cheB</name>
    <name evidence="10" type="ordered locus">VC0395_A1013</name>
</gene>
<dbReference type="PATRIC" id="fig|345073.21.peg.1472"/>
<dbReference type="CDD" id="cd16432">
    <property type="entry name" value="CheB_Rec"/>
    <property type="match status" value="1"/>
</dbReference>
<feature type="modified residue" description="4-aspartylphosphate" evidence="5 7">
    <location>
        <position position="52"/>
    </location>
</feature>
<comment type="similarity">
    <text evidence="5">Belongs to the CheB family.</text>
</comment>
<comment type="PTM">
    <text evidence="5">Phosphorylated by CheA. Phosphorylation of the N-terminal regulatory domain activates the methylesterase activity.</text>
</comment>
<reference evidence="10 11" key="1">
    <citation type="submission" date="2007-03" db="EMBL/GenBank/DDBJ databases">
        <authorList>
            <person name="Heidelberg J."/>
        </authorList>
    </citation>
    <scope>NUCLEOTIDE SEQUENCE [LARGE SCALE GENOMIC DNA]</scope>
    <source>
        <strain evidence="11">ATCC 39541 / Classical Ogawa 395 / O395</strain>
    </source>
</reference>
<dbReference type="InterPro" id="IPR000673">
    <property type="entry name" value="Sig_transdc_resp-reg_Me-estase"/>
</dbReference>